<dbReference type="InterPro" id="IPR015422">
    <property type="entry name" value="PyrdxlP-dep_Trfase_small"/>
</dbReference>
<keyword evidence="6" id="KW-1185">Reference proteome</keyword>
<sequence length="118" mass="12032">MSVPASAAGSVYLDYNATTPVHPRVLEAMLPYLGGSFGNPSSDHAYGRAPAAAHAHTRSQLPGLIGATASEIVFTGSGSEANLLALRGAALASDQPRTHLITQATEHPAVLATCRALA</sequence>
<gene>
    <name evidence="5" type="ORF">ACFYV7_30565</name>
</gene>
<dbReference type="SUPFAM" id="SSF53383">
    <property type="entry name" value="PLP-dependent transferases"/>
    <property type="match status" value="1"/>
</dbReference>
<evidence type="ECO:0000256" key="2">
    <source>
        <dbReference type="ARBA" id="ARBA00006490"/>
    </source>
</evidence>
<evidence type="ECO:0000256" key="1">
    <source>
        <dbReference type="ARBA" id="ARBA00001933"/>
    </source>
</evidence>
<dbReference type="Proteomes" id="UP001601948">
    <property type="component" value="Unassembled WGS sequence"/>
</dbReference>
<dbReference type="PANTHER" id="PTHR11601">
    <property type="entry name" value="CYSTEINE DESULFURYLASE FAMILY MEMBER"/>
    <property type="match status" value="1"/>
</dbReference>
<dbReference type="InterPro" id="IPR000192">
    <property type="entry name" value="Aminotrans_V_dom"/>
</dbReference>
<comment type="caution">
    <text evidence="5">The sequence shown here is derived from an EMBL/GenBank/DDBJ whole genome shotgun (WGS) entry which is preliminary data.</text>
</comment>
<dbReference type="Gene3D" id="3.40.640.10">
    <property type="entry name" value="Type I PLP-dependent aspartate aminotransferase-like (Major domain)"/>
    <property type="match status" value="1"/>
</dbReference>
<comment type="cofactor">
    <cofactor evidence="1">
        <name>pyridoxal 5'-phosphate</name>
        <dbReference type="ChEBI" id="CHEBI:597326"/>
    </cofactor>
</comment>
<evidence type="ECO:0000256" key="3">
    <source>
        <dbReference type="ARBA" id="ARBA00050776"/>
    </source>
</evidence>
<dbReference type="EMBL" id="JBIAPI010000009">
    <property type="protein sequence ID" value="MFF3227176.1"/>
    <property type="molecule type" value="Genomic_DNA"/>
</dbReference>
<dbReference type="Pfam" id="PF00266">
    <property type="entry name" value="Aminotran_5"/>
    <property type="match status" value="1"/>
</dbReference>
<comment type="similarity">
    <text evidence="2">Belongs to the class-V pyridoxal-phosphate-dependent aminotransferase family. NifS/IscS subfamily.</text>
</comment>
<proteinExistence type="inferred from homology"/>
<dbReference type="RefSeq" id="WP_387723027.1">
    <property type="nucleotide sequence ID" value="NZ_JBIAPI010000009.1"/>
</dbReference>
<feature type="domain" description="Aminotransferase class V" evidence="4">
    <location>
        <begin position="11"/>
        <end position="117"/>
    </location>
</feature>
<protein>
    <submittedName>
        <fullName evidence="5">Aminotransferase class V-fold PLP-dependent enzyme</fullName>
    </submittedName>
</protein>
<organism evidence="5 6">
    <name type="scientific">Nocardia suismassiliense</name>
    <dbReference type="NCBI Taxonomy" id="2077092"/>
    <lineage>
        <taxon>Bacteria</taxon>
        <taxon>Bacillati</taxon>
        <taxon>Actinomycetota</taxon>
        <taxon>Actinomycetes</taxon>
        <taxon>Mycobacteriales</taxon>
        <taxon>Nocardiaceae</taxon>
        <taxon>Nocardia</taxon>
    </lineage>
</organism>
<accession>A0ABW6R102</accession>
<dbReference type="GO" id="GO:0008483">
    <property type="term" value="F:transaminase activity"/>
    <property type="evidence" value="ECO:0007669"/>
    <property type="project" value="UniProtKB-KW"/>
</dbReference>
<keyword evidence="5" id="KW-0808">Transferase</keyword>
<dbReference type="InterPro" id="IPR015424">
    <property type="entry name" value="PyrdxlP-dep_Trfase"/>
</dbReference>
<dbReference type="InterPro" id="IPR015421">
    <property type="entry name" value="PyrdxlP-dep_Trfase_major"/>
</dbReference>
<evidence type="ECO:0000313" key="6">
    <source>
        <dbReference type="Proteomes" id="UP001601948"/>
    </source>
</evidence>
<evidence type="ECO:0000259" key="4">
    <source>
        <dbReference type="Pfam" id="PF00266"/>
    </source>
</evidence>
<keyword evidence="5" id="KW-0032">Aminotransferase</keyword>
<name>A0ABW6R102_9NOCA</name>
<reference evidence="5 6" key="1">
    <citation type="submission" date="2024-10" db="EMBL/GenBank/DDBJ databases">
        <title>The Natural Products Discovery Center: Release of the First 8490 Sequenced Strains for Exploring Actinobacteria Biosynthetic Diversity.</title>
        <authorList>
            <person name="Kalkreuter E."/>
            <person name="Kautsar S.A."/>
            <person name="Yang D."/>
            <person name="Bader C.D."/>
            <person name="Teijaro C.N."/>
            <person name="Fluegel L."/>
            <person name="Davis C.M."/>
            <person name="Simpson J.R."/>
            <person name="Lauterbach L."/>
            <person name="Steele A.D."/>
            <person name="Gui C."/>
            <person name="Meng S."/>
            <person name="Li G."/>
            <person name="Viehrig K."/>
            <person name="Ye F."/>
            <person name="Su P."/>
            <person name="Kiefer A.F."/>
            <person name="Nichols A."/>
            <person name="Cepeda A.J."/>
            <person name="Yan W."/>
            <person name="Fan B."/>
            <person name="Jiang Y."/>
            <person name="Adhikari A."/>
            <person name="Zheng C.-J."/>
            <person name="Schuster L."/>
            <person name="Cowan T.M."/>
            <person name="Smanski M.J."/>
            <person name="Chevrette M.G."/>
            <person name="De Carvalho L.P.S."/>
            <person name="Shen B."/>
        </authorList>
    </citation>
    <scope>NUCLEOTIDE SEQUENCE [LARGE SCALE GENOMIC DNA]</scope>
    <source>
        <strain evidence="5 6">NPDC003040</strain>
    </source>
</reference>
<comment type="catalytic activity">
    <reaction evidence="3">
        <text>(sulfur carrier)-H + L-cysteine = (sulfur carrier)-SH + L-alanine</text>
        <dbReference type="Rhea" id="RHEA:43892"/>
        <dbReference type="Rhea" id="RHEA-COMP:14737"/>
        <dbReference type="Rhea" id="RHEA-COMP:14739"/>
        <dbReference type="ChEBI" id="CHEBI:29917"/>
        <dbReference type="ChEBI" id="CHEBI:35235"/>
        <dbReference type="ChEBI" id="CHEBI:57972"/>
        <dbReference type="ChEBI" id="CHEBI:64428"/>
        <dbReference type="EC" id="2.8.1.7"/>
    </reaction>
</comment>
<dbReference type="PANTHER" id="PTHR11601:SF34">
    <property type="entry name" value="CYSTEINE DESULFURASE"/>
    <property type="match status" value="1"/>
</dbReference>
<evidence type="ECO:0000313" key="5">
    <source>
        <dbReference type="EMBL" id="MFF3227176.1"/>
    </source>
</evidence>
<dbReference type="Gene3D" id="3.90.1150.10">
    <property type="entry name" value="Aspartate Aminotransferase, domain 1"/>
    <property type="match status" value="1"/>
</dbReference>